<feature type="domain" description="Luciferase-like" evidence="3">
    <location>
        <begin position="5"/>
        <end position="173"/>
    </location>
</feature>
<evidence type="ECO:0000313" key="4">
    <source>
        <dbReference type="EMBL" id="MBU2667874.1"/>
    </source>
</evidence>
<dbReference type="RefSeq" id="WP_215792139.1">
    <property type="nucleotide sequence ID" value="NZ_JAHKKG010000010.1"/>
</dbReference>
<feature type="signal peptide" evidence="2">
    <location>
        <begin position="1"/>
        <end position="18"/>
    </location>
</feature>
<dbReference type="CDD" id="cd01097">
    <property type="entry name" value="Tetrahydromethanopterin_reductase"/>
    <property type="match status" value="1"/>
</dbReference>
<sequence>MKQALGVMLLALRPVAWAAKQIGSLQQVSGNRLILGVGTGNPAHGDRAWRAAGVSFTDRGARTDEALRLLPSLVGGEPTTLGDDLSVTLSPGAPMPPVMIAGNGRRALRRAADFGDSWAAMAITPAEVTEGLAKLTGLAAERNRPRPGVTVVGPPLDTTDPSRAADQLAAYADAGTDRVVLAPTGPDWRRDYEFAAAVRAAIRA</sequence>
<keyword evidence="2" id="KW-0732">Signal</keyword>
<evidence type="ECO:0000256" key="2">
    <source>
        <dbReference type="SAM" id="SignalP"/>
    </source>
</evidence>
<proteinExistence type="predicted"/>
<dbReference type="EMBL" id="JAHKKG010000010">
    <property type="protein sequence ID" value="MBU2667874.1"/>
    <property type="molecule type" value="Genomic_DNA"/>
</dbReference>
<keyword evidence="1" id="KW-0560">Oxidoreductase</keyword>
<dbReference type="SUPFAM" id="SSF51679">
    <property type="entry name" value="Bacterial luciferase-like"/>
    <property type="match status" value="1"/>
</dbReference>
<dbReference type="Gene3D" id="3.20.20.30">
    <property type="entry name" value="Luciferase-like domain"/>
    <property type="match status" value="1"/>
</dbReference>
<name>A0ABS5YWP9_9ACTN</name>
<organism evidence="4 5">
    <name type="scientific">Paractinoplanes bogorensis</name>
    <dbReference type="NCBI Taxonomy" id="1610840"/>
    <lineage>
        <taxon>Bacteria</taxon>
        <taxon>Bacillati</taxon>
        <taxon>Actinomycetota</taxon>
        <taxon>Actinomycetes</taxon>
        <taxon>Micromonosporales</taxon>
        <taxon>Micromonosporaceae</taxon>
        <taxon>Paractinoplanes</taxon>
    </lineage>
</organism>
<accession>A0ABS5YWP9</accession>
<dbReference type="InterPro" id="IPR050564">
    <property type="entry name" value="F420-G6PD/mer"/>
</dbReference>
<evidence type="ECO:0000313" key="5">
    <source>
        <dbReference type="Proteomes" id="UP001519654"/>
    </source>
</evidence>
<dbReference type="PANTHER" id="PTHR43244">
    <property type="match status" value="1"/>
</dbReference>
<gene>
    <name evidence="4" type="ORF">KOI35_30615</name>
</gene>
<keyword evidence="5" id="KW-1185">Reference proteome</keyword>
<feature type="chain" id="PRO_5045953995" evidence="2">
    <location>
        <begin position="19"/>
        <end position="204"/>
    </location>
</feature>
<dbReference type="InterPro" id="IPR011251">
    <property type="entry name" value="Luciferase-like_dom"/>
</dbReference>
<dbReference type="PANTHER" id="PTHR43244:SF1">
    <property type="entry name" value="5,10-METHYLENETETRAHYDROMETHANOPTERIN REDUCTASE"/>
    <property type="match status" value="1"/>
</dbReference>
<protein>
    <submittedName>
        <fullName evidence="4">LLM class flavin-dependent oxidoreductase</fullName>
    </submittedName>
</protein>
<dbReference type="Proteomes" id="UP001519654">
    <property type="component" value="Unassembled WGS sequence"/>
</dbReference>
<dbReference type="InterPro" id="IPR036661">
    <property type="entry name" value="Luciferase-like_sf"/>
</dbReference>
<reference evidence="4 5" key="1">
    <citation type="submission" date="2021-06" db="EMBL/GenBank/DDBJ databases">
        <title>Actinoplanes lichenicola sp. nov., and Actinoplanes ovalisporus sp. nov., isolated from lichen in Thailand.</title>
        <authorList>
            <person name="Saeng-In P."/>
            <person name="Kanchanasin P."/>
            <person name="Yuki M."/>
            <person name="Kudo T."/>
            <person name="Ohkuma M."/>
            <person name="Phongsopitanun W."/>
            <person name="Tanasupawat S."/>
        </authorList>
    </citation>
    <scope>NUCLEOTIDE SEQUENCE [LARGE SCALE GENOMIC DNA]</scope>
    <source>
        <strain evidence="4 5">NBRC 110975</strain>
    </source>
</reference>
<evidence type="ECO:0000256" key="1">
    <source>
        <dbReference type="ARBA" id="ARBA00023002"/>
    </source>
</evidence>
<evidence type="ECO:0000259" key="3">
    <source>
        <dbReference type="Pfam" id="PF00296"/>
    </source>
</evidence>
<comment type="caution">
    <text evidence="4">The sequence shown here is derived from an EMBL/GenBank/DDBJ whole genome shotgun (WGS) entry which is preliminary data.</text>
</comment>
<dbReference type="Pfam" id="PF00296">
    <property type="entry name" value="Bac_luciferase"/>
    <property type="match status" value="1"/>
</dbReference>